<comment type="similarity">
    <text evidence="2 10">Belongs to the class-II aminoacyl-tRNA synthetase family.</text>
</comment>
<dbReference type="Pfam" id="PF02092">
    <property type="entry name" value="tRNA_synt_2f"/>
    <property type="match status" value="1"/>
</dbReference>
<protein>
    <recommendedName>
        <fullName evidence="10">Glycine--tRNA ligase beta subunit</fullName>
        <ecNumber evidence="10">6.1.1.14</ecNumber>
    </recommendedName>
    <alternativeName>
        <fullName evidence="10">Glycyl-tRNA synthetase beta subunit</fullName>
        <shortName evidence="10">GlyRS</shortName>
    </alternativeName>
</protein>
<dbReference type="PANTHER" id="PTHR30075">
    <property type="entry name" value="GLYCYL-TRNA SYNTHETASE"/>
    <property type="match status" value="1"/>
</dbReference>
<dbReference type="GO" id="GO:0004814">
    <property type="term" value="F:arginine-tRNA ligase activity"/>
    <property type="evidence" value="ECO:0007669"/>
    <property type="project" value="InterPro"/>
</dbReference>
<dbReference type="GO" id="GO:0006426">
    <property type="term" value="P:glycyl-tRNA aminoacylation"/>
    <property type="evidence" value="ECO:0007669"/>
    <property type="project" value="UniProtKB-UniRule"/>
</dbReference>
<evidence type="ECO:0000256" key="7">
    <source>
        <dbReference type="ARBA" id="ARBA00022917"/>
    </source>
</evidence>
<comment type="catalytic activity">
    <reaction evidence="9 10">
        <text>tRNA(Gly) + glycine + ATP = glycyl-tRNA(Gly) + AMP + diphosphate</text>
        <dbReference type="Rhea" id="RHEA:16013"/>
        <dbReference type="Rhea" id="RHEA-COMP:9664"/>
        <dbReference type="Rhea" id="RHEA-COMP:9683"/>
        <dbReference type="ChEBI" id="CHEBI:30616"/>
        <dbReference type="ChEBI" id="CHEBI:33019"/>
        <dbReference type="ChEBI" id="CHEBI:57305"/>
        <dbReference type="ChEBI" id="CHEBI:78442"/>
        <dbReference type="ChEBI" id="CHEBI:78522"/>
        <dbReference type="ChEBI" id="CHEBI:456215"/>
        <dbReference type="EC" id="6.1.1.14"/>
    </reaction>
</comment>
<evidence type="ECO:0000256" key="8">
    <source>
        <dbReference type="ARBA" id="ARBA00023146"/>
    </source>
</evidence>
<dbReference type="OrthoDB" id="9775440at2"/>
<dbReference type="GO" id="GO:0005829">
    <property type="term" value="C:cytosol"/>
    <property type="evidence" value="ECO:0007669"/>
    <property type="project" value="TreeGrafter"/>
</dbReference>
<keyword evidence="4 10" id="KW-0436">Ligase</keyword>
<comment type="subcellular location">
    <subcellularLocation>
        <location evidence="1 10">Cytoplasm</location>
    </subcellularLocation>
</comment>
<evidence type="ECO:0000256" key="4">
    <source>
        <dbReference type="ARBA" id="ARBA00022598"/>
    </source>
</evidence>
<dbReference type="PANTHER" id="PTHR30075:SF2">
    <property type="entry name" value="GLYCINE--TRNA LIGASE, CHLOROPLASTIC_MITOCHONDRIAL 2"/>
    <property type="match status" value="1"/>
</dbReference>
<keyword evidence="13" id="KW-1185">Reference proteome</keyword>
<dbReference type="PRINTS" id="PR01045">
    <property type="entry name" value="TRNASYNTHGB"/>
</dbReference>
<dbReference type="SUPFAM" id="SSF109604">
    <property type="entry name" value="HD-domain/PDEase-like"/>
    <property type="match status" value="1"/>
</dbReference>
<dbReference type="GO" id="GO:0004820">
    <property type="term" value="F:glycine-tRNA ligase activity"/>
    <property type="evidence" value="ECO:0007669"/>
    <property type="project" value="UniProtKB-UniRule"/>
</dbReference>
<dbReference type="InterPro" id="IPR015944">
    <property type="entry name" value="Gly-tRNA-synth_bsu"/>
</dbReference>
<dbReference type="EC" id="6.1.1.14" evidence="10"/>
<organism evidence="12 13">
    <name type="scientific">Holzapfeliella floricola DSM 23037 = JCM 16512</name>
    <dbReference type="NCBI Taxonomy" id="1423744"/>
    <lineage>
        <taxon>Bacteria</taxon>
        <taxon>Bacillati</taxon>
        <taxon>Bacillota</taxon>
        <taxon>Bacilli</taxon>
        <taxon>Lactobacillales</taxon>
        <taxon>Lactobacillaceae</taxon>
        <taxon>Holzapfeliella</taxon>
    </lineage>
</organism>
<evidence type="ECO:0000256" key="5">
    <source>
        <dbReference type="ARBA" id="ARBA00022741"/>
    </source>
</evidence>
<keyword evidence="8 10" id="KW-0030">Aminoacyl-tRNA synthetase</keyword>
<dbReference type="GO" id="GO:0006420">
    <property type="term" value="P:arginyl-tRNA aminoacylation"/>
    <property type="evidence" value="ECO:0007669"/>
    <property type="project" value="InterPro"/>
</dbReference>
<evidence type="ECO:0000256" key="10">
    <source>
        <dbReference type="HAMAP-Rule" id="MF_00255"/>
    </source>
</evidence>
<reference evidence="12 13" key="1">
    <citation type="journal article" date="2015" name="Genome Announc.">
        <title>Expanding the biotechnology potential of lactobacilli through comparative genomics of 213 strains and associated genera.</title>
        <authorList>
            <person name="Sun Z."/>
            <person name="Harris H.M."/>
            <person name="McCann A."/>
            <person name="Guo C."/>
            <person name="Argimon S."/>
            <person name="Zhang W."/>
            <person name="Yang X."/>
            <person name="Jeffery I.B."/>
            <person name="Cooney J.C."/>
            <person name="Kagawa T.F."/>
            <person name="Liu W."/>
            <person name="Song Y."/>
            <person name="Salvetti E."/>
            <person name="Wrobel A."/>
            <person name="Rasinkangas P."/>
            <person name="Parkhill J."/>
            <person name="Rea M.C."/>
            <person name="O'Sullivan O."/>
            <person name="Ritari J."/>
            <person name="Douillard F.P."/>
            <person name="Paul Ross R."/>
            <person name="Yang R."/>
            <person name="Briner A.E."/>
            <person name="Felis G.E."/>
            <person name="de Vos W.M."/>
            <person name="Barrangou R."/>
            <person name="Klaenhammer T.R."/>
            <person name="Caufield P.W."/>
            <person name="Cui Y."/>
            <person name="Zhang H."/>
            <person name="O'Toole P.W."/>
        </authorList>
    </citation>
    <scope>NUCLEOTIDE SEQUENCE [LARGE SCALE GENOMIC DNA]</scope>
    <source>
        <strain evidence="12 13">DSM 23037</strain>
    </source>
</reference>
<feature type="domain" description="DALR anticodon binding" evidence="11">
    <location>
        <begin position="585"/>
        <end position="675"/>
    </location>
</feature>
<keyword evidence="6 10" id="KW-0067">ATP-binding</keyword>
<dbReference type="HAMAP" id="MF_00255">
    <property type="entry name" value="Gly_tRNA_synth_beta"/>
    <property type="match status" value="1"/>
</dbReference>
<dbReference type="PROSITE" id="PS50861">
    <property type="entry name" value="AA_TRNA_LIGASE_II_GLYAB"/>
    <property type="match status" value="1"/>
</dbReference>
<evidence type="ECO:0000256" key="9">
    <source>
        <dbReference type="ARBA" id="ARBA00047937"/>
    </source>
</evidence>
<accession>A0A0R2DI49</accession>
<evidence type="ECO:0000256" key="3">
    <source>
        <dbReference type="ARBA" id="ARBA00022490"/>
    </source>
</evidence>
<evidence type="ECO:0000313" key="13">
    <source>
        <dbReference type="Proteomes" id="UP000051378"/>
    </source>
</evidence>
<dbReference type="GO" id="GO:0005524">
    <property type="term" value="F:ATP binding"/>
    <property type="evidence" value="ECO:0007669"/>
    <property type="project" value="UniProtKB-UniRule"/>
</dbReference>
<keyword evidence="5 10" id="KW-0547">Nucleotide-binding</keyword>
<dbReference type="PATRIC" id="fig|1423744.4.peg.898"/>
<dbReference type="RefSeq" id="WP_056975077.1">
    <property type="nucleotide sequence ID" value="NZ_AYZL01000020.1"/>
</dbReference>
<evidence type="ECO:0000256" key="1">
    <source>
        <dbReference type="ARBA" id="ARBA00004496"/>
    </source>
</evidence>
<evidence type="ECO:0000256" key="6">
    <source>
        <dbReference type="ARBA" id="ARBA00022840"/>
    </source>
</evidence>
<dbReference type="STRING" id="1423744.FC86_GL000873"/>
<sequence length="689" mass="78734">MTKNYLLEVGLEEMPAHVVTPTIKQLLTKTEKFLKENKLNYKEIKTFSTPRRLALLVEELNEKQDDIDEVQKGPAKKIALDDEGNWTKAAQGFARGQNMSTDDIYFEELKGTEYAFLHKKEEGKQAKNLLGQLSEVVMSLTFPTRMHWANYDFEFIRPIHWIVSLFDDEVIPMQILDVEAGRKTRGHRFLGDPISLAKADDYEESLKSEFVIADADDRKAIIRSQIEEMAKENNWIVKLDEGLLEEVNNLVEYPTAFAGRFDKKYLEIPEEVLITSMKDHQRYFAVREADGSLSAHFISVRNGNKDHIENVALGNEKVLTARLEDADFFYKEDQKLPISHFVDKLKNVTFHDKIGSLTEKMMRVKAIAGDLAKKFHFADQETTDVVRASEIYKFDLVTQMVGEFDELQGIMGQRYAKLSGENDEVSLAIAEQYLPTSAEGKLPSSKIGALLSISEKLDTILTFFSADMIPTSSNDPYALRRSAYGIVRILVDQKWSVSFNQLLPELIEMLDGLTPARLTTSEETIKQISDFILDRVKQYLTVQNYKYDVIDTVMHSVQNDPLQVIEAAKVLNEHHQDSEFKSVVESLTRISNILQKAQFNGNESVEEALLQTDSEKQLLVATNDILSQTVSLPELYRQLVTIEPLIEAYFEENMIMDKDEAIKKNRLAQLNKLNKLAHRLGDVQRLVIK</sequence>
<dbReference type="EMBL" id="AYZL01000020">
    <property type="protein sequence ID" value="KRN03761.1"/>
    <property type="molecule type" value="Genomic_DNA"/>
</dbReference>
<evidence type="ECO:0000256" key="2">
    <source>
        <dbReference type="ARBA" id="ARBA00008226"/>
    </source>
</evidence>
<dbReference type="NCBIfam" id="TIGR00211">
    <property type="entry name" value="glyS"/>
    <property type="match status" value="1"/>
</dbReference>
<dbReference type="Proteomes" id="UP000051378">
    <property type="component" value="Unassembled WGS sequence"/>
</dbReference>
<dbReference type="InterPro" id="IPR006194">
    <property type="entry name" value="Gly-tRNA-synth_heterodimer"/>
</dbReference>
<gene>
    <name evidence="10" type="primary">glyS</name>
    <name evidence="12" type="ORF">FC86_GL000873</name>
</gene>
<comment type="caution">
    <text evidence="12">The sequence shown here is derived from an EMBL/GenBank/DDBJ whole genome shotgun (WGS) entry which is preliminary data.</text>
</comment>
<dbReference type="Pfam" id="PF05746">
    <property type="entry name" value="DALR_1"/>
    <property type="match status" value="1"/>
</dbReference>
<dbReference type="AlphaFoldDB" id="A0A0R2DI49"/>
<keyword evidence="7 10" id="KW-0648">Protein biosynthesis</keyword>
<keyword evidence="3 10" id="KW-0963">Cytoplasm</keyword>
<comment type="subunit">
    <text evidence="10">Tetramer of two alpha and two beta subunits.</text>
</comment>
<evidence type="ECO:0000259" key="11">
    <source>
        <dbReference type="Pfam" id="PF05746"/>
    </source>
</evidence>
<evidence type="ECO:0000313" key="12">
    <source>
        <dbReference type="EMBL" id="KRN03761.1"/>
    </source>
</evidence>
<proteinExistence type="inferred from homology"/>
<dbReference type="InterPro" id="IPR008909">
    <property type="entry name" value="DALR_anticod-bd"/>
</dbReference>
<name>A0A0R2DI49_9LACO</name>